<dbReference type="Proteomes" id="UP001479436">
    <property type="component" value="Unassembled WGS sequence"/>
</dbReference>
<organism evidence="1 2">
    <name type="scientific">Basidiobolus ranarum</name>
    <dbReference type="NCBI Taxonomy" id="34480"/>
    <lineage>
        <taxon>Eukaryota</taxon>
        <taxon>Fungi</taxon>
        <taxon>Fungi incertae sedis</taxon>
        <taxon>Zoopagomycota</taxon>
        <taxon>Entomophthoromycotina</taxon>
        <taxon>Basidiobolomycetes</taxon>
        <taxon>Basidiobolales</taxon>
        <taxon>Basidiobolaceae</taxon>
        <taxon>Basidiobolus</taxon>
    </lineage>
</organism>
<keyword evidence="2" id="KW-1185">Reference proteome</keyword>
<evidence type="ECO:0000313" key="1">
    <source>
        <dbReference type="EMBL" id="KAK9760767.1"/>
    </source>
</evidence>
<dbReference type="EMBL" id="JASJQH010001812">
    <property type="protein sequence ID" value="KAK9760767.1"/>
    <property type="molecule type" value="Genomic_DNA"/>
</dbReference>
<comment type="caution">
    <text evidence="1">The sequence shown here is derived from an EMBL/GenBank/DDBJ whole genome shotgun (WGS) entry which is preliminary data.</text>
</comment>
<evidence type="ECO:0000313" key="2">
    <source>
        <dbReference type="Proteomes" id="UP001479436"/>
    </source>
</evidence>
<proteinExistence type="predicted"/>
<protein>
    <submittedName>
        <fullName evidence="1">Uncharacterized protein</fullName>
    </submittedName>
</protein>
<name>A0ABR2WGY6_9FUNG</name>
<gene>
    <name evidence="1" type="ORF">K7432_014851</name>
</gene>
<accession>A0ABR2WGY6</accession>
<sequence>MYACSQLRTLQRVEVGNVLLCTHAHINSITLNSVAPRTTYVTSSWYTEYKLIKPGKPLPSLLEQYVPEISPKLIQNFATSGGYFTLPTPFSTVRDLQLYDADFEITPFTEVEALIDKLAQRERVQIVCQGFVQGIHLRPNKRKHNEDNMDPSLPEFADKLPISYKYNNSSIVQEELPEGSLTISLDLISINRDITLTPLILPNSGEFQAGKNLHHRDSLSLWTWRTFLTLFQPFLPKNTFKPELPVDRILLQQELLEALRSQRLVFVLDLIRYKPEEIHLVLSKVVQISN</sequence>
<reference evidence="1 2" key="1">
    <citation type="submission" date="2023-04" db="EMBL/GenBank/DDBJ databases">
        <title>Genome of Basidiobolus ranarum AG-B5.</title>
        <authorList>
            <person name="Stajich J.E."/>
            <person name="Carter-House D."/>
            <person name="Gryganskyi A."/>
        </authorList>
    </citation>
    <scope>NUCLEOTIDE SEQUENCE [LARGE SCALE GENOMIC DNA]</scope>
    <source>
        <strain evidence="1 2">AG-B5</strain>
    </source>
</reference>